<dbReference type="EMBL" id="LKTS01000002">
    <property type="protein sequence ID" value="PKD21143.1"/>
    <property type="molecule type" value="Genomic_DNA"/>
</dbReference>
<dbReference type="STRING" id="447422.SAMN05660903_02459"/>
<evidence type="ECO:0008006" key="3">
    <source>
        <dbReference type="Google" id="ProtNLM"/>
    </source>
</evidence>
<proteinExistence type="predicted"/>
<name>A0A2N0U2A9_9FLAO</name>
<dbReference type="Proteomes" id="UP000232673">
    <property type="component" value="Unassembled WGS sequence"/>
</dbReference>
<protein>
    <recommendedName>
        <fullName evidence="3">Glycosyltransferase</fullName>
    </recommendedName>
</protein>
<gene>
    <name evidence="1" type="ORF">APR41_12060</name>
</gene>
<sequence>MIFYKARRRLRKWLMDNYWFYKTIILKRFESVPKNQKKVFIEIDHITLNRYLYNFIKFFTLNNYTVYIPKNKRVISVLNQKKGEFVYGSWILKERVRIGEPENADLVIGKNQLSNNYFRGKVGNSYHVPMSEYPGIYRHGFFNEVESIQLKRKRSIFMSGNIDAAFYNNISKAGFFEIPSRSQVADFLKKKPYSLEFNNLLELKSFINEEADYKVVLVDTSKQFRIPLKELKNILQKFNFYLALPGILIPQSHNLIEAMSVGCIPVIHRTYAELMFPPLKNMETALVYDSWSELDEIILYSFNLEKSILNSLRENVLEYFSKYLSPGAVVKKIEENDFSTIYIQAEEESLTLLKKDISE</sequence>
<dbReference type="AlphaFoldDB" id="A0A2N0U2A9"/>
<evidence type="ECO:0000313" key="2">
    <source>
        <dbReference type="Proteomes" id="UP000232673"/>
    </source>
</evidence>
<keyword evidence="2" id="KW-1185">Reference proteome</keyword>
<comment type="caution">
    <text evidence="1">The sequence shown here is derived from an EMBL/GenBank/DDBJ whole genome shotgun (WGS) entry which is preliminary data.</text>
</comment>
<organism evidence="1 2">
    <name type="scientific">Salegentibacter salinarum</name>
    <dbReference type="NCBI Taxonomy" id="447422"/>
    <lineage>
        <taxon>Bacteria</taxon>
        <taxon>Pseudomonadati</taxon>
        <taxon>Bacteroidota</taxon>
        <taxon>Flavobacteriia</taxon>
        <taxon>Flavobacteriales</taxon>
        <taxon>Flavobacteriaceae</taxon>
        <taxon>Salegentibacter</taxon>
    </lineage>
</organism>
<accession>A0A2N0U2A9</accession>
<evidence type="ECO:0000313" key="1">
    <source>
        <dbReference type="EMBL" id="PKD21143.1"/>
    </source>
</evidence>
<reference evidence="1 2" key="1">
    <citation type="submission" date="2015-10" db="EMBL/GenBank/DDBJ databases">
        <title>Draft genome sequence of Salegentibacter salinarum KCTC 12975.</title>
        <authorList>
            <person name="Lin W."/>
            <person name="Zheng Q."/>
        </authorList>
    </citation>
    <scope>NUCLEOTIDE SEQUENCE [LARGE SCALE GENOMIC DNA]</scope>
    <source>
        <strain evidence="1 2">KCTC 12975</strain>
    </source>
</reference>